<dbReference type="CDD" id="cd00383">
    <property type="entry name" value="trans_reg_C"/>
    <property type="match status" value="1"/>
</dbReference>
<name>A0A4P8XTL9_9FIRM</name>
<evidence type="ECO:0000256" key="2">
    <source>
        <dbReference type="ARBA" id="ARBA00022553"/>
    </source>
</evidence>
<dbReference type="Gene3D" id="1.10.10.10">
    <property type="entry name" value="Winged helix-like DNA-binding domain superfamily/Winged helix DNA-binding domain"/>
    <property type="match status" value="1"/>
</dbReference>
<protein>
    <recommendedName>
        <fullName evidence="1">Stage 0 sporulation protein A homolog</fullName>
    </recommendedName>
</protein>
<dbReference type="PANTHER" id="PTHR48111:SF22">
    <property type="entry name" value="REGULATOR OF RPOS"/>
    <property type="match status" value="1"/>
</dbReference>
<dbReference type="Pfam" id="PF00486">
    <property type="entry name" value="Trans_reg_C"/>
    <property type="match status" value="1"/>
</dbReference>
<dbReference type="PANTHER" id="PTHR48111">
    <property type="entry name" value="REGULATOR OF RPOS"/>
    <property type="match status" value="1"/>
</dbReference>
<dbReference type="SUPFAM" id="SSF52172">
    <property type="entry name" value="CheY-like"/>
    <property type="match status" value="1"/>
</dbReference>
<sequence length="224" mass="25695">MRILIVEDSYSLADTLQTALKNENYIVDAVFDGLDGYEYGRTGIYDIIILDLMLPKMDGYQVIKKLKDEKVYTPILILSAKSELDDKVKGFEVGADDYLTKPFEIKELIMRVNAIVKRNYNLQSQNLTCNNMSLDLKGCKMINTDTGKSIRISGKELQLLEMLLYNQRQVLTKEQITEKIWGYESNAEYNNVEVYVSFIRRKLKQLNCKATINSIRGVGYSLEG</sequence>
<evidence type="ECO:0000256" key="6">
    <source>
        <dbReference type="ARBA" id="ARBA00023163"/>
    </source>
</evidence>
<reference evidence="12 13" key="1">
    <citation type="submission" date="2019-04" db="EMBL/GenBank/DDBJ databases">
        <authorList>
            <person name="Embree M."/>
            <person name="Gaffney J.R."/>
        </authorList>
    </citation>
    <scope>NUCLEOTIDE SEQUENCE [LARGE SCALE GENOMIC DNA]</scope>
    <source>
        <strain evidence="12 13">JE7A12</strain>
    </source>
</reference>
<dbReference type="PROSITE" id="PS51755">
    <property type="entry name" value="OMPR_PHOB"/>
    <property type="match status" value="1"/>
</dbReference>
<proteinExistence type="predicted"/>
<dbReference type="PROSITE" id="PS50110">
    <property type="entry name" value="RESPONSE_REGULATORY"/>
    <property type="match status" value="1"/>
</dbReference>
<evidence type="ECO:0000256" key="1">
    <source>
        <dbReference type="ARBA" id="ARBA00018672"/>
    </source>
</evidence>
<dbReference type="SMART" id="SM00448">
    <property type="entry name" value="REC"/>
    <property type="match status" value="1"/>
</dbReference>
<dbReference type="RefSeq" id="WP_138156239.1">
    <property type="nucleotide sequence ID" value="NZ_CP039381.1"/>
</dbReference>
<evidence type="ECO:0000313" key="13">
    <source>
        <dbReference type="Proteomes" id="UP000301475"/>
    </source>
</evidence>
<keyword evidence="5 9" id="KW-0238">DNA-binding</keyword>
<dbReference type="Proteomes" id="UP000301475">
    <property type="component" value="Chromosome"/>
</dbReference>
<evidence type="ECO:0000256" key="5">
    <source>
        <dbReference type="ARBA" id="ARBA00023125"/>
    </source>
</evidence>
<dbReference type="OrthoDB" id="9790442at2"/>
<dbReference type="GO" id="GO:0006355">
    <property type="term" value="P:regulation of DNA-templated transcription"/>
    <property type="evidence" value="ECO:0007669"/>
    <property type="project" value="InterPro"/>
</dbReference>
<evidence type="ECO:0000259" key="11">
    <source>
        <dbReference type="PROSITE" id="PS51755"/>
    </source>
</evidence>
<accession>A0A4P8XTL9</accession>
<dbReference type="InterPro" id="IPR001789">
    <property type="entry name" value="Sig_transdc_resp-reg_receiver"/>
</dbReference>
<evidence type="ECO:0000313" key="12">
    <source>
        <dbReference type="EMBL" id="QCT06147.1"/>
    </source>
</evidence>
<dbReference type="GO" id="GO:0000976">
    <property type="term" value="F:transcription cis-regulatory region binding"/>
    <property type="evidence" value="ECO:0007669"/>
    <property type="project" value="TreeGrafter"/>
</dbReference>
<dbReference type="GO" id="GO:0005829">
    <property type="term" value="C:cytosol"/>
    <property type="evidence" value="ECO:0007669"/>
    <property type="project" value="TreeGrafter"/>
</dbReference>
<feature type="DNA-binding region" description="OmpR/PhoB-type" evidence="9">
    <location>
        <begin position="124"/>
        <end position="224"/>
    </location>
</feature>
<organism evidence="12 13">
    <name type="scientific">Ruminococcus bovis</name>
    <dbReference type="NCBI Taxonomy" id="2564099"/>
    <lineage>
        <taxon>Bacteria</taxon>
        <taxon>Bacillati</taxon>
        <taxon>Bacillota</taxon>
        <taxon>Clostridia</taxon>
        <taxon>Eubacteriales</taxon>
        <taxon>Oscillospiraceae</taxon>
        <taxon>Ruminococcus</taxon>
    </lineage>
</organism>
<dbReference type="InterPro" id="IPR011006">
    <property type="entry name" value="CheY-like_superfamily"/>
</dbReference>
<dbReference type="InterPro" id="IPR016032">
    <property type="entry name" value="Sig_transdc_resp-reg_C-effctor"/>
</dbReference>
<evidence type="ECO:0000256" key="4">
    <source>
        <dbReference type="ARBA" id="ARBA00023015"/>
    </source>
</evidence>
<dbReference type="InterPro" id="IPR001867">
    <property type="entry name" value="OmpR/PhoB-type_DNA-bd"/>
</dbReference>
<dbReference type="InterPro" id="IPR036388">
    <property type="entry name" value="WH-like_DNA-bd_sf"/>
</dbReference>
<comment type="function">
    <text evidence="7">May play the central regulatory role in sporulation. It may be an element of the effector pathway responsible for the activation of sporulation genes in response to nutritional stress. Spo0A may act in concert with spo0H (a sigma factor) to control the expression of some genes that are critical to the sporulation process.</text>
</comment>
<gene>
    <name evidence="12" type="ORF">E5Z56_01630</name>
</gene>
<dbReference type="KEGG" id="ruj:E5Z56_01630"/>
<dbReference type="FunFam" id="3.40.50.2300:FF:000002">
    <property type="entry name" value="DNA-binding response regulator PhoP"/>
    <property type="match status" value="1"/>
</dbReference>
<evidence type="ECO:0000256" key="7">
    <source>
        <dbReference type="ARBA" id="ARBA00024867"/>
    </source>
</evidence>
<dbReference type="GO" id="GO:0000156">
    <property type="term" value="F:phosphorelay response regulator activity"/>
    <property type="evidence" value="ECO:0007669"/>
    <property type="project" value="TreeGrafter"/>
</dbReference>
<evidence type="ECO:0000259" key="10">
    <source>
        <dbReference type="PROSITE" id="PS50110"/>
    </source>
</evidence>
<dbReference type="Gene3D" id="6.10.250.690">
    <property type="match status" value="1"/>
</dbReference>
<feature type="domain" description="OmpR/PhoB-type" evidence="11">
    <location>
        <begin position="124"/>
        <end position="224"/>
    </location>
</feature>
<dbReference type="SMART" id="SM00862">
    <property type="entry name" value="Trans_reg_C"/>
    <property type="match status" value="1"/>
</dbReference>
<keyword evidence="3" id="KW-0902">Two-component regulatory system</keyword>
<dbReference type="SUPFAM" id="SSF46894">
    <property type="entry name" value="C-terminal effector domain of the bipartite response regulators"/>
    <property type="match status" value="1"/>
</dbReference>
<dbReference type="EMBL" id="CP039381">
    <property type="protein sequence ID" value="QCT06147.1"/>
    <property type="molecule type" value="Genomic_DNA"/>
</dbReference>
<keyword evidence="6" id="KW-0804">Transcription</keyword>
<keyword evidence="13" id="KW-1185">Reference proteome</keyword>
<evidence type="ECO:0000256" key="8">
    <source>
        <dbReference type="PROSITE-ProRule" id="PRU00169"/>
    </source>
</evidence>
<feature type="domain" description="Response regulatory" evidence="10">
    <location>
        <begin position="2"/>
        <end position="116"/>
    </location>
</feature>
<dbReference type="Pfam" id="PF00072">
    <property type="entry name" value="Response_reg"/>
    <property type="match status" value="1"/>
</dbReference>
<dbReference type="GO" id="GO:0032993">
    <property type="term" value="C:protein-DNA complex"/>
    <property type="evidence" value="ECO:0007669"/>
    <property type="project" value="TreeGrafter"/>
</dbReference>
<dbReference type="Gene3D" id="3.40.50.2300">
    <property type="match status" value="1"/>
</dbReference>
<keyword evidence="4" id="KW-0805">Transcription regulation</keyword>
<keyword evidence="2 8" id="KW-0597">Phosphoprotein</keyword>
<evidence type="ECO:0000256" key="3">
    <source>
        <dbReference type="ARBA" id="ARBA00023012"/>
    </source>
</evidence>
<dbReference type="AlphaFoldDB" id="A0A4P8XTL9"/>
<evidence type="ECO:0000256" key="9">
    <source>
        <dbReference type="PROSITE-ProRule" id="PRU01091"/>
    </source>
</evidence>
<dbReference type="InterPro" id="IPR039420">
    <property type="entry name" value="WalR-like"/>
</dbReference>
<feature type="modified residue" description="4-aspartylphosphate" evidence="8">
    <location>
        <position position="51"/>
    </location>
</feature>